<comment type="similarity">
    <text evidence="6">Belongs to the CTF8 family.</text>
</comment>
<dbReference type="PANTHER" id="PTHR28605">
    <property type="entry name" value="CTF8, CHROMOSOME TRANSMISSION FIDELITY FACTOR 8 HOMOLOG (S. CEREVISIAE)"/>
    <property type="match status" value="1"/>
</dbReference>
<keyword evidence="8" id="KW-1185">Reference proteome</keyword>
<dbReference type="EMBL" id="MBFS01000011">
    <property type="protein sequence ID" value="PVV05369.1"/>
    <property type="molecule type" value="Genomic_DNA"/>
</dbReference>
<reference evidence="7 8" key="1">
    <citation type="journal article" date="2018" name="MBio">
        <title>Comparative Genomics Reveals the Core Gene Toolbox for the Fungus-Insect Symbiosis.</title>
        <authorList>
            <person name="Wang Y."/>
            <person name="Stata M."/>
            <person name="Wang W."/>
            <person name="Stajich J.E."/>
            <person name="White M.M."/>
            <person name="Moncalvo J.M."/>
        </authorList>
    </citation>
    <scope>NUCLEOTIDE SEQUENCE [LARGE SCALE GENOMIC DNA]</scope>
    <source>
        <strain evidence="7 8">SC-DP-2</strain>
    </source>
</reference>
<dbReference type="Pfam" id="PF09696">
    <property type="entry name" value="Ctf8"/>
    <property type="match status" value="1"/>
</dbReference>
<keyword evidence="3" id="KW-0238">DNA-binding</keyword>
<dbReference type="GO" id="GO:0031390">
    <property type="term" value="C:Ctf18 RFC-like complex"/>
    <property type="evidence" value="ECO:0007669"/>
    <property type="project" value="InterPro"/>
</dbReference>
<keyword evidence="2" id="KW-0235">DNA replication</keyword>
<dbReference type="STRING" id="133381.A0A2T9ZLA6"/>
<evidence type="ECO:0008006" key="9">
    <source>
        <dbReference type="Google" id="ProtNLM"/>
    </source>
</evidence>
<name>A0A2T9ZLA6_9FUNG</name>
<organism evidence="7 8">
    <name type="scientific">Smittium megazygosporum</name>
    <dbReference type="NCBI Taxonomy" id="133381"/>
    <lineage>
        <taxon>Eukaryota</taxon>
        <taxon>Fungi</taxon>
        <taxon>Fungi incertae sedis</taxon>
        <taxon>Zoopagomycota</taxon>
        <taxon>Kickxellomycotina</taxon>
        <taxon>Harpellomycetes</taxon>
        <taxon>Harpellales</taxon>
        <taxon>Legeriomycetaceae</taxon>
        <taxon>Smittium</taxon>
    </lineage>
</organism>
<dbReference type="GO" id="GO:0006260">
    <property type="term" value="P:DNA replication"/>
    <property type="evidence" value="ECO:0007669"/>
    <property type="project" value="UniProtKB-KW"/>
</dbReference>
<gene>
    <name evidence="7" type="ORF">BB560_000117</name>
</gene>
<evidence type="ECO:0000256" key="3">
    <source>
        <dbReference type="ARBA" id="ARBA00023125"/>
    </source>
</evidence>
<protein>
    <recommendedName>
        <fullName evidence="9">Chromosome transmission fidelity protein 8</fullName>
    </recommendedName>
</protein>
<dbReference type="InterPro" id="IPR018607">
    <property type="entry name" value="Ctf8"/>
</dbReference>
<dbReference type="AlphaFoldDB" id="A0A2T9ZLA6"/>
<proteinExistence type="inferred from homology"/>
<evidence type="ECO:0000256" key="6">
    <source>
        <dbReference type="ARBA" id="ARBA00038447"/>
    </source>
</evidence>
<evidence type="ECO:0000313" key="8">
    <source>
        <dbReference type="Proteomes" id="UP000245609"/>
    </source>
</evidence>
<evidence type="ECO:0000313" key="7">
    <source>
        <dbReference type="EMBL" id="PVV05369.1"/>
    </source>
</evidence>
<evidence type="ECO:0000256" key="2">
    <source>
        <dbReference type="ARBA" id="ARBA00022705"/>
    </source>
</evidence>
<dbReference type="GO" id="GO:0003677">
    <property type="term" value="F:DNA binding"/>
    <property type="evidence" value="ECO:0007669"/>
    <property type="project" value="UniProtKB-KW"/>
</dbReference>
<accession>A0A2T9ZLA6</accession>
<evidence type="ECO:0000256" key="4">
    <source>
        <dbReference type="ARBA" id="ARBA00023242"/>
    </source>
</evidence>
<dbReference type="PANTHER" id="PTHR28605:SF1">
    <property type="entry name" value="CHROMOSOME TRANSMISSION FIDELITY FACTOR 8"/>
    <property type="match status" value="1"/>
</dbReference>
<keyword evidence="4" id="KW-0539">Nucleus</keyword>
<dbReference type="GO" id="GO:0007064">
    <property type="term" value="P:mitotic sister chromatid cohesion"/>
    <property type="evidence" value="ECO:0007669"/>
    <property type="project" value="InterPro"/>
</dbReference>
<evidence type="ECO:0000256" key="5">
    <source>
        <dbReference type="ARBA" id="ARBA00023306"/>
    </source>
</evidence>
<dbReference type="Proteomes" id="UP000245609">
    <property type="component" value="Unassembled WGS sequence"/>
</dbReference>
<comment type="subcellular location">
    <subcellularLocation>
        <location evidence="1">Nucleus</location>
    </subcellularLocation>
</comment>
<keyword evidence="5" id="KW-0131">Cell cycle</keyword>
<sequence>MSRVKINFDKSKISDDYCLIELHGTIQTDAPQLRNLQVGKFSIISNDKAELLIGAHKLEGKIVKLDKPLAMMMKVPADNNPLEGNSINENVSEFRTAKYDVLTIIKHKFIFKDRPIVN</sequence>
<evidence type="ECO:0000256" key="1">
    <source>
        <dbReference type="ARBA" id="ARBA00004123"/>
    </source>
</evidence>
<dbReference type="OrthoDB" id="121932at2759"/>
<comment type="caution">
    <text evidence="7">The sequence shown here is derived from an EMBL/GenBank/DDBJ whole genome shotgun (WGS) entry which is preliminary data.</text>
</comment>